<sequence length="191" mass="20753">MAVLLTGAACARTVPGTATLAPVVRQSDELPGYGAPKVEKPLDIDYFLANPCAALTDAQIVKYYGEGNVKSPKLDEATGPECRWYTPKQGPAGINIIYPDIHDLGLTALYDSKYMYAFLYELEPVDGYPVVAYGILDERAEGECALRIGTSDRATIDVTIRLGERKIGKLDPCEDGRAVAVDIIRNIKARN</sequence>
<reference evidence="1 2" key="1">
    <citation type="submission" date="2020-03" db="EMBL/GenBank/DDBJ databases">
        <title>Sequencing the genomes of 1000 actinobacteria strains.</title>
        <authorList>
            <person name="Klenk H.-P."/>
        </authorList>
    </citation>
    <scope>NUCLEOTIDE SEQUENCE [LARGE SCALE GENOMIC DNA]</scope>
    <source>
        <strain evidence="1 2">DSM 45685</strain>
    </source>
</reference>
<gene>
    <name evidence="1" type="ORF">FHU38_004669</name>
</gene>
<dbReference type="EMBL" id="JAAOYM010000001">
    <property type="protein sequence ID" value="NIJ14325.1"/>
    <property type="molecule type" value="Genomic_DNA"/>
</dbReference>
<dbReference type="AlphaFoldDB" id="A0A7X5UUE4"/>
<dbReference type="Pfam" id="PF12079">
    <property type="entry name" value="DUF3558"/>
    <property type="match status" value="1"/>
</dbReference>
<evidence type="ECO:0000313" key="1">
    <source>
        <dbReference type="EMBL" id="NIJ14325.1"/>
    </source>
</evidence>
<dbReference type="Proteomes" id="UP000545493">
    <property type="component" value="Unassembled WGS sequence"/>
</dbReference>
<comment type="caution">
    <text evidence="1">The sequence shown here is derived from an EMBL/GenBank/DDBJ whole genome shotgun (WGS) entry which is preliminary data.</text>
</comment>
<protein>
    <recommendedName>
        <fullName evidence="3">DUF3558 domain-containing protein</fullName>
    </recommendedName>
</protein>
<name>A0A7X5UUE4_9PSEU</name>
<organism evidence="1 2">
    <name type="scientific">Saccharomonospora amisosensis</name>
    <dbReference type="NCBI Taxonomy" id="1128677"/>
    <lineage>
        <taxon>Bacteria</taxon>
        <taxon>Bacillati</taxon>
        <taxon>Actinomycetota</taxon>
        <taxon>Actinomycetes</taxon>
        <taxon>Pseudonocardiales</taxon>
        <taxon>Pseudonocardiaceae</taxon>
        <taxon>Saccharomonospora</taxon>
    </lineage>
</organism>
<proteinExistence type="predicted"/>
<dbReference type="InterPro" id="IPR024520">
    <property type="entry name" value="DUF3558"/>
</dbReference>
<keyword evidence="2" id="KW-1185">Reference proteome</keyword>
<evidence type="ECO:0008006" key="3">
    <source>
        <dbReference type="Google" id="ProtNLM"/>
    </source>
</evidence>
<dbReference type="RefSeq" id="WP_167175187.1">
    <property type="nucleotide sequence ID" value="NZ_JAAOYM010000001.1"/>
</dbReference>
<evidence type="ECO:0000313" key="2">
    <source>
        <dbReference type="Proteomes" id="UP000545493"/>
    </source>
</evidence>
<accession>A0A7X5UUE4</accession>